<keyword evidence="9 15" id="KW-0862">Zinc</keyword>
<feature type="binding site" evidence="15">
    <location>
        <position position="124"/>
    </location>
    <ligand>
        <name>Zn(2+)</name>
        <dbReference type="ChEBI" id="CHEBI:29105"/>
        <label>1</label>
    </ligand>
</feature>
<evidence type="ECO:0000256" key="5">
    <source>
        <dbReference type="ARBA" id="ARBA00022391"/>
    </source>
</evidence>
<comment type="pathway">
    <text evidence="1 15">Amino-acid biosynthesis; L-lysine biosynthesis via DAP pathway; LL-2,6-diaminopimelate from (S)-tetrahydrodipicolinate (succinylase route): step 3/3.</text>
</comment>
<dbReference type="InterPro" id="IPR005941">
    <property type="entry name" value="DapE_proteobac"/>
</dbReference>
<evidence type="ECO:0000256" key="3">
    <source>
        <dbReference type="ARBA" id="ARBA00011738"/>
    </source>
</evidence>
<evidence type="ECO:0000256" key="11">
    <source>
        <dbReference type="ARBA" id="ARBA00023154"/>
    </source>
</evidence>
<name>A0ABN4N1K9_9GAMM</name>
<dbReference type="PANTHER" id="PTHR43808">
    <property type="entry name" value="ACETYLORNITHINE DEACETYLASE"/>
    <property type="match status" value="1"/>
</dbReference>
<dbReference type="Gene3D" id="3.40.630.10">
    <property type="entry name" value="Zn peptidases"/>
    <property type="match status" value="2"/>
</dbReference>
<dbReference type="InterPro" id="IPR036264">
    <property type="entry name" value="Bact_exopeptidase_dim_dom"/>
</dbReference>
<evidence type="ECO:0000256" key="14">
    <source>
        <dbReference type="ARBA" id="ARBA00051301"/>
    </source>
</evidence>
<accession>A0ABN4N1K9</accession>
<evidence type="ECO:0000256" key="15">
    <source>
        <dbReference type="HAMAP-Rule" id="MF_01690"/>
    </source>
</evidence>
<dbReference type="GeneID" id="33059682"/>
<gene>
    <name evidence="15" type="primary">dapE</name>
    <name evidence="17" type="ORF">A3K91_0639</name>
</gene>
<evidence type="ECO:0000256" key="1">
    <source>
        <dbReference type="ARBA" id="ARBA00005130"/>
    </source>
</evidence>
<dbReference type="InterPro" id="IPR050072">
    <property type="entry name" value="Peptidase_M20A"/>
</dbReference>
<reference evidence="17 18" key="1">
    <citation type="submission" date="2016-03" db="EMBL/GenBank/DDBJ databases">
        <title>Genome sequencing of Psychrobacter alimentarius PAMC 27889.</title>
        <authorList>
            <person name="Lee J."/>
            <person name="Kim O.-S."/>
        </authorList>
    </citation>
    <scope>NUCLEOTIDE SEQUENCE [LARGE SCALE GENOMIC DNA]</scope>
    <source>
        <strain evidence="17 18">PAMC 27889</strain>
    </source>
</reference>
<dbReference type="EMBL" id="CP014945">
    <property type="protein sequence ID" value="AMT96262.1"/>
    <property type="molecule type" value="Genomic_DNA"/>
</dbReference>
<dbReference type="Proteomes" id="UP000076104">
    <property type="component" value="Chromosome"/>
</dbReference>
<dbReference type="EC" id="3.5.1.18" evidence="4 15"/>
<dbReference type="SUPFAM" id="SSF53187">
    <property type="entry name" value="Zn-dependent exopeptidases"/>
    <property type="match status" value="1"/>
</dbReference>
<keyword evidence="11 15" id="KW-0457">Lysine biosynthesis</keyword>
<feature type="active site" description="Proton acceptor" evidence="15">
    <location>
        <position position="158"/>
    </location>
</feature>
<evidence type="ECO:0000256" key="13">
    <source>
        <dbReference type="ARBA" id="ARBA00031891"/>
    </source>
</evidence>
<feature type="binding site" evidence="15">
    <location>
        <position position="91"/>
    </location>
    <ligand>
        <name>Zn(2+)</name>
        <dbReference type="ChEBI" id="CHEBI:29105"/>
        <label>1</label>
    </ligand>
</feature>
<evidence type="ECO:0000256" key="8">
    <source>
        <dbReference type="ARBA" id="ARBA00022801"/>
    </source>
</evidence>
<dbReference type="RefSeq" id="WP_062843980.1">
    <property type="nucleotide sequence ID" value="NZ_CP014945.1"/>
</dbReference>
<feature type="binding site" evidence="15">
    <location>
        <position position="124"/>
    </location>
    <ligand>
        <name>Zn(2+)</name>
        <dbReference type="ChEBI" id="CHEBI:29105"/>
        <label>2</label>
    </ligand>
</feature>
<dbReference type="NCBIfam" id="TIGR01246">
    <property type="entry name" value="dapE_proteo"/>
    <property type="match status" value="1"/>
</dbReference>
<dbReference type="HAMAP" id="MF_01690">
    <property type="entry name" value="DapE"/>
    <property type="match status" value="1"/>
</dbReference>
<proteinExistence type="inferred from homology"/>
<evidence type="ECO:0000256" key="7">
    <source>
        <dbReference type="ARBA" id="ARBA00022723"/>
    </source>
</evidence>
<comment type="similarity">
    <text evidence="2 15">Belongs to the peptidase M20A family. DapE subfamily.</text>
</comment>
<evidence type="ECO:0000256" key="10">
    <source>
        <dbReference type="ARBA" id="ARBA00022915"/>
    </source>
</evidence>
<comment type="subunit">
    <text evidence="3 15">Homodimer.</text>
</comment>
<feature type="binding site" evidence="15">
    <location>
        <position position="159"/>
    </location>
    <ligand>
        <name>Zn(2+)</name>
        <dbReference type="ChEBI" id="CHEBI:29105"/>
        <label>2</label>
    </ligand>
</feature>
<feature type="active site" evidence="15">
    <location>
        <position position="93"/>
    </location>
</feature>
<comment type="catalytic activity">
    <reaction evidence="14 15">
        <text>N-succinyl-(2S,6S)-2,6-diaminopimelate + H2O = (2S,6S)-2,6-diaminopimelate + succinate</text>
        <dbReference type="Rhea" id="RHEA:22608"/>
        <dbReference type="ChEBI" id="CHEBI:15377"/>
        <dbReference type="ChEBI" id="CHEBI:30031"/>
        <dbReference type="ChEBI" id="CHEBI:57609"/>
        <dbReference type="ChEBI" id="CHEBI:58087"/>
        <dbReference type="EC" id="3.5.1.18"/>
    </reaction>
</comment>
<evidence type="ECO:0000259" key="16">
    <source>
        <dbReference type="Pfam" id="PF07687"/>
    </source>
</evidence>
<organism evidence="17 18">
    <name type="scientific">Psychrobacter alimentarius</name>
    <dbReference type="NCBI Taxonomy" id="261164"/>
    <lineage>
        <taxon>Bacteria</taxon>
        <taxon>Pseudomonadati</taxon>
        <taxon>Pseudomonadota</taxon>
        <taxon>Gammaproteobacteria</taxon>
        <taxon>Moraxellales</taxon>
        <taxon>Moraxellaceae</taxon>
        <taxon>Psychrobacter</taxon>
    </lineage>
</organism>
<feature type="domain" description="Peptidase M20 dimerisation" evidence="16">
    <location>
        <begin position="200"/>
        <end position="304"/>
    </location>
</feature>
<evidence type="ECO:0000256" key="12">
    <source>
        <dbReference type="ARBA" id="ARBA00023285"/>
    </source>
</evidence>
<dbReference type="CDD" id="cd03891">
    <property type="entry name" value="M20_DapE_proteobac"/>
    <property type="match status" value="1"/>
</dbReference>
<dbReference type="SUPFAM" id="SSF55031">
    <property type="entry name" value="Bacterial exopeptidase dimerisation domain"/>
    <property type="match status" value="1"/>
</dbReference>
<keyword evidence="7 15" id="KW-0479">Metal-binding</keyword>
<dbReference type="InterPro" id="IPR011650">
    <property type="entry name" value="Peptidase_M20_dimer"/>
</dbReference>
<keyword evidence="10 15" id="KW-0220">Diaminopimelate biosynthesis</keyword>
<dbReference type="Pfam" id="PF01546">
    <property type="entry name" value="Peptidase_M20"/>
    <property type="match status" value="1"/>
</dbReference>
<evidence type="ECO:0000313" key="18">
    <source>
        <dbReference type="Proteomes" id="UP000076104"/>
    </source>
</evidence>
<keyword evidence="6 15" id="KW-0028">Amino-acid biosynthesis</keyword>
<comment type="cofactor">
    <cofactor evidence="15">
        <name>Zn(2+)</name>
        <dbReference type="ChEBI" id="CHEBI:29105"/>
    </cofactor>
    <cofactor evidence="15">
        <name>Co(2+)</name>
        <dbReference type="ChEBI" id="CHEBI:48828"/>
    </cofactor>
    <text evidence="15">Binds 2 Zn(2+) or Co(2+) ions per subunit.</text>
</comment>
<dbReference type="InterPro" id="IPR002933">
    <property type="entry name" value="Peptidase_M20"/>
</dbReference>
<dbReference type="Pfam" id="PF07687">
    <property type="entry name" value="M20_dimer"/>
    <property type="match status" value="1"/>
</dbReference>
<keyword evidence="12 15" id="KW-0170">Cobalt</keyword>
<feature type="binding site" evidence="15">
    <location>
        <position position="187"/>
    </location>
    <ligand>
        <name>Zn(2+)</name>
        <dbReference type="ChEBI" id="CHEBI:29105"/>
        <label>1</label>
    </ligand>
</feature>
<dbReference type="NCBIfam" id="NF009557">
    <property type="entry name" value="PRK13009.1"/>
    <property type="match status" value="1"/>
</dbReference>
<keyword evidence="18" id="KW-1185">Reference proteome</keyword>
<evidence type="ECO:0000256" key="4">
    <source>
        <dbReference type="ARBA" id="ARBA00011921"/>
    </source>
</evidence>
<evidence type="ECO:0000256" key="2">
    <source>
        <dbReference type="ARBA" id="ARBA00006746"/>
    </source>
</evidence>
<sequence>MSDANTQFNAHQQTTHQQATLDLSIELLERPSVTPDDDGCQDILSARLEQAGFDCEFMYFGDRKQSGEHAEVKNLWARRGTTDPVICFAGHTDVVPTGNESHWTYPPFTPTLKDGYLWARGAADMKTGIAAFTIAAERFVQNNPEHNGSIAFLITSDEEGPSVNGTVKVIETLEARNEKITYCLVGEPSSTDTLGDIIKNGRRGSLGAVLTVTGKQGHVAYPHLASNPIHATMSALAELTDAMWDEGNDYFPATSLQISNINGGTGATNVIPETLEVVFNFRFSTETTEDALKAKTHAIFDKYFADSKASYDINWKLSGQPFLTPEGKLVSACQKAIKTVTNVDTTLSTSGGTSDGRFIAPTGAQVVELGVRNATIHQVDEKVEVDDLGRLAQIYEGILENLLLD</sequence>
<protein>
    <recommendedName>
        <fullName evidence="5 15">Succinyl-diaminopimelate desuccinylase</fullName>
        <shortName evidence="15">SDAP desuccinylase</shortName>
        <ecNumber evidence="4 15">3.5.1.18</ecNumber>
    </recommendedName>
    <alternativeName>
        <fullName evidence="13 15">N-succinyl-LL-2,6-diaminoheptanedioate amidohydrolase</fullName>
    </alternativeName>
</protein>
<feature type="binding site" evidence="15">
    <location>
        <position position="377"/>
    </location>
    <ligand>
        <name>Zn(2+)</name>
        <dbReference type="ChEBI" id="CHEBI:29105"/>
        <label>2</label>
    </ligand>
</feature>
<evidence type="ECO:0000256" key="6">
    <source>
        <dbReference type="ARBA" id="ARBA00022605"/>
    </source>
</evidence>
<keyword evidence="8 15" id="KW-0378">Hydrolase</keyword>
<comment type="function">
    <text evidence="15">Catalyzes the hydrolysis of N-succinyl-L,L-diaminopimelic acid (SDAP), forming succinate and LL-2,6-diaminopimelate (DAP), an intermediate involved in the bacterial biosynthesis of lysine and meso-diaminopimelic acid, an essential component of bacterial cell walls.</text>
</comment>
<evidence type="ECO:0000313" key="17">
    <source>
        <dbReference type="EMBL" id="AMT96262.1"/>
    </source>
</evidence>
<dbReference type="PANTHER" id="PTHR43808:SF31">
    <property type="entry name" value="N-ACETYL-L-CITRULLINE DEACETYLASE"/>
    <property type="match status" value="1"/>
</dbReference>
<evidence type="ECO:0000256" key="9">
    <source>
        <dbReference type="ARBA" id="ARBA00022833"/>
    </source>
</evidence>